<comment type="caution">
    <text evidence="1">The sequence shown here is derived from an EMBL/GenBank/DDBJ whole genome shotgun (WGS) entry which is preliminary data.</text>
</comment>
<sequence>MLAEQFEPLASSPIRAQVFDGPKLPSTSAPAPVELPQAFDGTLDVGTVKRW</sequence>
<dbReference type="Proteomes" id="UP001501407">
    <property type="component" value="Unassembled WGS sequence"/>
</dbReference>
<name>A0ABP9LSU9_9MICO</name>
<evidence type="ECO:0000313" key="2">
    <source>
        <dbReference type="Proteomes" id="UP001501407"/>
    </source>
</evidence>
<keyword evidence="2" id="KW-1185">Reference proteome</keyword>
<accession>A0ABP9LSU9</accession>
<protein>
    <submittedName>
        <fullName evidence="1">Uncharacterized protein</fullName>
    </submittedName>
</protein>
<reference evidence="2" key="1">
    <citation type="journal article" date="2019" name="Int. J. Syst. Evol. Microbiol.">
        <title>The Global Catalogue of Microorganisms (GCM) 10K type strain sequencing project: providing services to taxonomists for standard genome sequencing and annotation.</title>
        <authorList>
            <consortium name="The Broad Institute Genomics Platform"/>
            <consortium name="The Broad Institute Genome Sequencing Center for Infectious Disease"/>
            <person name="Wu L."/>
            <person name="Ma J."/>
        </authorList>
    </citation>
    <scope>NUCLEOTIDE SEQUENCE [LARGE SCALE GENOMIC DNA]</scope>
    <source>
        <strain evidence="2">JCM 18959</strain>
    </source>
</reference>
<proteinExistence type="predicted"/>
<gene>
    <name evidence="1" type="ORF">GCM10025760_03090</name>
</gene>
<evidence type="ECO:0000313" key="1">
    <source>
        <dbReference type="EMBL" id="GAA5084846.1"/>
    </source>
</evidence>
<organism evidence="1 2">
    <name type="scientific">Microbacterium yannicii</name>
    <dbReference type="NCBI Taxonomy" id="671622"/>
    <lineage>
        <taxon>Bacteria</taxon>
        <taxon>Bacillati</taxon>
        <taxon>Actinomycetota</taxon>
        <taxon>Actinomycetes</taxon>
        <taxon>Micrococcales</taxon>
        <taxon>Microbacteriaceae</taxon>
        <taxon>Microbacterium</taxon>
    </lineage>
</organism>
<dbReference type="EMBL" id="BAABKZ010000001">
    <property type="protein sequence ID" value="GAA5084846.1"/>
    <property type="molecule type" value="Genomic_DNA"/>
</dbReference>